<sequence>MRVNFFNYSRYKRYQIQCILIFWTGVEWQYKNIIELIPLICWEDSFFQSKFNYIFTFRYKVATLDFPLYKITQLTKEIFGEDNNKYSCWCDMQLTVTIPDFKNYYFSYNQKMLKHCLKVVRCYINTKQRCHLYLSASSCFPLLKRFQLTCQICYNKEITLKRYEPQNSCVTGSRMIESKIIAQIQDKE</sequence>
<accession>A0AA86QGG3</accession>
<reference evidence="2 3" key="2">
    <citation type="submission" date="2024-07" db="EMBL/GenBank/DDBJ databases">
        <authorList>
            <person name="Akdeniz Z."/>
        </authorList>
    </citation>
    <scope>NUCLEOTIDE SEQUENCE [LARGE SCALE GENOMIC DNA]</scope>
</reference>
<dbReference type="AlphaFoldDB" id="A0AA86QGG3"/>
<name>A0AA86QGG3_9EUKA</name>
<evidence type="ECO:0000313" key="3">
    <source>
        <dbReference type="Proteomes" id="UP001642409"/>
    </source>
</evidence>
<dbReference type="EMBL" id="CATOUU010000834">
    <property type="protein sequence ID" value="CAI9952714.1"/>
    <property type="molecule type" value="Genomic_DNA"/>
</dbReference>
<evidence type="ECO:0000313" key="1">
    <source>
        <dbReference type="EMBL" id="CAI9952714.1"/>
    </source>
</evidence>
<evidence type="ECO:0000313" key="2">
    <source>
        <dbReference type="EMBL" id="CAL5985155.1"/>
    </source>
</evidence>
<comment type="caution">
    <text evidence="1">The sequence shown here is derived from an EMBL/GenBank/DDBJ whole genome shotgun (WGS) entry which is preliminary data.</text>
</comment>
<keyword evidence="3" id="KW-1185">Reference proteome</keyword>
<organism evidence="1">
    <name type="scientific">Hexamita inflata</name>
    <dbReference type="NCBI Taxonomy" id="28002"/>
    <lineage>
        <taxon>Eukaryota</taxon>
        <taxon>Metamonada</taxon>
        <taxon>Diplomonadida</taxon>
        <taxon>Hexamitidae</taxon>
        <taxon>Hexamitinae</taxon>
        <taxon>Hexamita</taxon>
    </lineage>
</organism>
<dbReference type="Proteomes" id="UP001642409">
    <property type="component" value="Unassembled WGS sequence"/>
</dbReference>
<dbReference type="EMBL" id="CAXDID020000018">
    <property type="protein sequence ID" value="CAL5985155.1"/>
    <property type="molecule type" value="Genomic_DNA"/>
</dbReference>
<gene>
    <name evidence="1" type="ORF">HINF_LOCUS40359</name>
    <name evidence="2" type="ORF">HINF_LOCUS8616</name>
</gene>
<proteinExistence type="predicted"/>
<reference evidence="1" key="1">
    <citation type="submission" date="2023-06" db="EMBL/GenBank/DDBJ databases">
        <authorList>
            <person name="Kurt Z."/>
        </authorList>
    </citation>
    <scope>NUCLEOTIDE SEQUENCE</scope>
</reference>
<protein>
    <submittedName>
        <fullName evidence="2">Hypothetical_protein</fullName>
    </submittedName>
</protein>